<evidence type="ECO:0000313" key="2">
    <source>
        <dbReference type="EMBL" id="CAD1481128.1"/>
    </source>
</evidence>
<keyword evidence="3" id="KW-1185">Reference proteome</keyword>
<protein>
    <submittedName>
        <fullName evidence="2">Uncharacterized protein</fullName>
    </submittedName>
</protein>
<keyword evidence="1" id="KW-1133">Transmembrane helix</keyword>
<dbReference type="Proteomes" id="UP000752696">
    <property type="component" value="Unassembled WGS sequence"/>
</dbReference>
<dbReference type="AlphaFoldDB" id="A0A6V7HKK2"/>
<dbReference type="OrthoDB" id="8195814at2759"/>
<keyword evidence="1" id="KW-0812">Transmembrane</keyword>
<reference evidence="2" key="1">
    <citation type="submission" date="2020-07" db="EMBL/GenBank/DDBJ databases">
        <authorList>
            <person name="Nazaruddin N."/>
        </authorList>
    </citation>
    <scope>NUCLEOTIDE SEQUENCE</scope>
</reference>
<organism evidence="2 3">
    <name type="scientific">Heterotrigona itama</name>
    <dbReference type="NCBI Taxonomy" id="395501"/>
    <lineage>
        <taxon>Eukaryota</taxon>
        <taxon>Metazoa</taxon>
        <taxon>Ecdysozoa</taxon>
        <taxon>Arthropoda</taxon>
        <taxon>Hexapoda</taxon>
        <taxon>Insecta</taxon>
        <taxon>Pterygota</taxon>
        <taxon>Neoptera</taxon>
        <taxon>Endopterygota</taxon>
        <taxon>Hymenoptera</taxon>
        <taxon>Apocrita</taxon>
        <taxon>Aculeata</taxon>
        <taxon>Apoidea</taxon>
        <taxon>Anthophila</taxon>
        <taxon>Apidae</taxon>
        <taxon>Heterotrigona</taxon>
    </lineage>
</organism>
<gene>
    <name evidence="2" type="ORF">MHI_LOCUS987076</name>
</gene>
<evidence type="ECO:0000256" key="1">
    <source>
        <dbReference type="SAM" id="Phobius"/>
    </source>
</evidence>
<proteinExistence type="predicted"/>
<dbReference type="EMBL" id="CAJDYZ010013454">
    <property type="protein sequence ID" value="CAD1481128.1"/>
    <property type="molecule type" value="Genomic_DNA"/>
</dbReference>
<name>A0A6V7HKK2_9HYME</name>
<feature type="non-terminal residue" evidence="2">
    <location>
        <position position="1"/>
    </location>
</feature>
<evidence type="ECO:0000313" key="3">
    <source>
        <dbReference type="Proteomes" id="UP000752696"/>
    </source>
</evidence>
<accession>A0A6V7HKK2</accession>
<feature type="transmembrane region" description="Helical" evidence="1">
    <location>
        <begin position="52"/>
        <end position="72"/>
    </location>
</feature>
<comment type="caution">
    <text evidence="2">The sequence shown here is derived from an EMBL/GenBank/DDBJ whole genome shotgun (WGS) entry which is preliminary data.</text>
</comment>
<sequence>SPYSGRINRILSRLNNGGFYGKWYQSMYHLQKRPEQVTNGSTLHRRITIRHLFIPFGILYVGLTTSIIVFIYEWQQNKDFDN</sequence>
<keyword evidence="1" id="KW-0472">Membrane</keyword>